<sequence>MRTTLNLDDDLMRDAKQHAAMTGRTLTALIETALRELLWREKREERDYRLRWVTVEGGVQSGVDLTDRDALLERMEGEPE</sequence>
<gene>
    <name evidence="1" type="ORF">GWO12_06670</name>
</gene>
<dbReference type="InterPro" id="IPR010985">
    <property type="entry name" value="Ribbon_hlx_hlx"/>
</dbReference>
<proteinExistence type="predicted"/>
<dbReference type="InterPro" id="IPR019239">
    <property type="entry name" value="VapB_antitoxin"/>
</dbReference>
<dbReference type="Pfam" id="PF09957">
    <property type="entry name" value="VapB_antitoxin"/>
    <property type="match status" value="1"/>
</dbReference>
<dbReference type="Proteomes" id="UP000702544">
    <property type="component" value="Unassembled WGS sequence"/>
</dbReference>
<dbReference type="EMBL" id="JAACAK010000047">
    <property type="protein sequence ID" value="NIR74782.1"/>
    <property type="molecule type" value="Genomic_DNA"/>
</dbReference>
<dbReference type="AlphaFoldDB" id="A0AAE4Z967"/>
<accession>A0AAE4Z967</accession>
<organism evidence="1 2">
    <name type="scientific">Candidatus Kutchimonas denitrificans</name>
    <dbReference type="NCBI Taxonomy" id="3056748"/>
    <lineage>
        <taxon>Bacteria</taxon>
        <taxon>Pseudomonadati</taxon>
        <taxon>Gemmatimonadota</taxon>
        <taxon>Gemmatimonadia</taxon>
        <taxon>Candidatus Palauibacterales</taxon>
        <taxon>Candidatus Palauibacteraceae</taxon>
        <taxon>Candidatus Kutchimonas</taxon>
    </lineage>
</organism>
<protein>
    <submittedName>
        <fullName evidence="1">Type II toxin-antitoxin system VapB family antitoxin</fullName>
    </submittedName>
</protein>
<evidence type="ECO:0000313" key="1">
    <source>
        <dbReference type="EMBL" id="NIR74782.1"/>
    </source>
</evidence>
<comment type="caution">
    <text evidence="1">The sequence shown here is derived from an EMBL/GenBank/DDBJ whole genome shotgun (WGS) entry which is preliminary data.</text>
</comment>
<evidence type="ECO:0000313" key="2">
    <source>
        <dbReference type="Proteomes" id="UP000702544"/>
    </source>
</evidence>
<dbReference type="GO" id="GO:0006355">
    <property type="term" value="P:regulation of DNA-templated transcription"/>
    <property type="evidence" value="ECO:0007669"/>
    <property type="project" value="InterPro"/>
</dbReference>
<name>A0AAE4Z967_9BACT</name>
<reference evidence="1 2" key="1">
    <citation type="submission" date="2020-01" db="EMBL/GenBank/DDBJ databases">
        <title>Genomes assembled from Gulf of Kutch pelagic sediment metagenomes.</title>
        <authorList>
            <person name="Chandrashekar M."/>
            <person name="Mahajan M.S."/>
            <person name="Dave K.J."/>
            <person name="Vatsa P."/>
            <person name="Nathani N.M."/>
        </authorList>
    </citation>
    <scope>NUCLEOTIDE SEQUENCE [LARGE SCALE GENOMIC DNA]</scope>
    <source>
        <strain evidence="1">KS3-K002</strain>
    </source>
</reference>
<dbReference type="SUPFAM" id="SSF47598">
    <property type="entry name" value="Ribbon-helix-helix"/>
    <property type="match status" value="1"/>
</dbReference>